<dbReference type="VEuPathDB" id="TrichDB:TVAGG3_0470210"/>
<protein>
    <submittedName>
        <fullName evidence="2">Small GTP-binding protein, putative</fullName>
    </submittedName>
</protein>
<dbReference type="VEuPathDB" id="TrichDB:TVAG_037110"/>
<dbReference type="eggNOG" id="KOG0393">
    <property type="taxonomic scope" value="Eukaryota"/>
</dbReference>
<dbReference type="EMBL" id="DS113789">
    <property type="protein sequence ID" value="EAX95778.1"/>
    <property type="molecule type" value="Genomic_DNA"/>
</dbReference>
<dbReference type="AlphaFoldDB" id="A2FH53"/>
<dbReference type="InterPro" id="IPR027417">
    <property type="entry name" value="P-loop_NTPase"/>
</dbReference>
<dbReference type="SMR" id="A2FH53"/>
<dbReference type="GO" id="GO:0012505">
    <property type="term" value="C:endomembrane system"/>
    <property type="evidence" value="ECO:0000318"/>
    <property type="project" value="GO_Central"/>
</dbReference>
<organism evidence="2 3">
    <name type="scientific">Trichomonas vaginalis (strain ATCC PRA-98 / G3)</name>
    <dbReference type="NCBI Taxonomy" id="412133"/>
    <lineage>
        <taxon>Eukaryota</taxon>
        <taxon>Metamonada</taxon>
        <taxon>Parabasalia</taxon>
        <taxon>Trichomonadida</taxon>
        <taxon>Trichomonadidae</taxon>
        <taxon>Trichomonas</taxon>
    </lineage>
</organism>
<reference evidence="2" key="1">
    <citation type="submission" date="2006-10" db="EMBL/GenBank/DDBJ databases">
        <authorList>
            <person name="Amadeo P."/>
            <person name="Zhao Q."/>
            <person name="Wortman J."/>
            <person name="Fraser-Liggett C."/>
            <person name="Carlton J."/>
        </authorList>
    </citation>
    <scope>NUCLEOTIDE SEQUENCE</scope>
    <source>
        <strain evidence="2">G3</strain>
    </source>
</reference>
<dbReference type="SUPFAM" id="SSF52540">
    <property type="entry name" value="P-loop containing nucleoside triphosphate hydrolases"/>
    <property type="match status" value="1"/>
</dbReference>
<dbReference type="GO" id="GO:0005525">
    <property type="term" value="F:GTP binding"/>
    <property type="evidence" value="ECO:0007669"/>
    <property type="project" value="InterPro"/>
</dbReference>
<dbReference type="GO" id="GO:0006890">
    <property type="term" value="P:retrograde vesicle-mediated transport, Golgi to endoplasmic reticulum"/>
    <property type="evidence" value="ECO:0000318"/>
    <property type="project" value="GO_Central"/>
</dbReference>
<dbReference type="SMART" id="SM00174">
    <property type="entry name" value="RHO"/>
    <property type="match status" value="1"/>
</dbReference>
<dbReference type="FunFam" id="3.40.50.300:FF:001204">
    <property type="entry name" value="Small GTP-binding protein, putative"/>
    <property type="match status" value="1"/>
</dbReference>
<dbReference type="PROSITE" id="PS51419">
    <property type="entry name" value="RAB"/>
    <property type="match status" value="1"/>
</dbReference>
<dbReference type="Proteomes" id="UP000001542">
    <property type="component" value="Unassembled WGS sequence"/>
</dbReference>
<dbReference type="CDD" id="cd00154">
    <property type="entry name" value="Rab"/>
    <property type="match status" value="1"/>
</dbReference>
<evidence type="ECO:0000313" key="2">
    <source>
        <dbReference type="EMBL" id="EAX95778.1"/>
    </source>
</evidence>
<dbReference type="SMART" id="SM00173">
    <property type="entry name" value="RAS"/>
    <property type="match status" value="1"/>
</dbReference>
<dbReference type="KEGG" id="tva:4753531"/>
<name>A2FH53_TRIV3</name>
<keyword evidence="3" id="KW-1185">Reference proteome</keyword>
<dbReference type="GO" id="GO:0042147">
    <property type="term" value="P:retrograde transport, endosome to Golgi"/>
    <property type="evidence" value="ECO:0000318"/>
    <property type="project" value="GO_Central"/>
</dbReference>
<dbReference type="Pfam" id="PF00071">
    <property type="entry name" value="Ras"/>
    <property type="match status" value="1"/>
</dbReference>
<dbReference type="PRINTS" id="PR00449">
    <property type="entry name" value="RASTRNSFRMNG"/>
</dbReference>
<dbReference type="PROSITE" id="PS51420">
    <property type="entry name" value="RHO"/>
    <property type="match status" value="1"/>
</dbReference>
<dbReference type="RefSeq" id="XP_001308708.1">
    <property type="nucleotide sequence ID" value="XM_001308707.1"/>
</dbReference>
<evidence type="ECO:0000313" key="3">
    <source>
        <dbReference type="Proteomes" id="UP000001542"/>
    </source>
</evidence>
<dbReference type="STRING" id="5722.A2FH53"/>
<dbReference type="GO" id="GO:0005794">
    <property type="term" value="C:Golgi apparatus"/>
    <property type="evidence" value="ECO:0000318"/>
    <property type="project" value="GO_Central"/>
</dbReference>
<dbReference type="GO" id="GO:0003924">
    <property type="term" value="F:GTPase activity"/>
    <property type="evidence" value="ECO:0000318"/>
    <property type="project" value="GO_Central"/>
</dbReference>
<dbReference type="InParanoid" id="A2FH53"/>
<accession>A2FH53</accession>
<keyword evidence="1" id="KW-0547">Nucleotide-binding</keyword>
<sequence>MSDISSNRPTLKIILVGDTPVGKTCLISSFFRQPFDFQSSPTVAPSYSCAEIPRTDGEIVCLQIWDTAGQERYHAVGKLFYRDSDVALVCYDPSSNQDLSNVTTWVESVRDEVPSVNIILVLTKADLLKEDQLKEYTIKGENLAKSLGAKHHFVTSSITNVGIKDVFMTCANIVDISNLIEPQPIPEANEQKSGCC</sequence>
<dbReference type="InterPro" id="IPR001806">
    <property type="entry name" value="Small_GTPase"/>
</dbReference>
<dbReference type="GO" id="GO:0006891">
    <property type="term" value="P:intra-Golgi vesicle-mediated transport"/>
    <property type="evidence" value="ECO:0000318"/>
    <property type="project" value="GO_Central"/>
</dbReference>
<dbReference type="Gene3D" id="3.40.50.300">
    <property type="entry name" value="P-loop containing nucleotide triphosphate hydrolases"/>
    <property type="match status" value="1"/>
</dbReference>
<gene>
    <name evidence="2" type="ORF">TVAG_037110</name>
</gene>
<dbReference type="PANTHER" id="PTHR47978">
    <property type="match status" value="1"/>
</dbReference>
<evidence type="ECO:0000256" key="1">
    <source>
        <dbReference type="ARBA" id="ARBA00022741"/>
    </source>
</evidence>
<dbReference type="InterPro" id="IPR005225">
    <property type="entry name" value="Small_GTP-bd"/>
</dbReference>
<reference evidence="2" key="2">
    <citation type="journal article" date="2007" name="Science">
        <title>Draft genome sequence of the sexually transmitted pathogen Trichomonas vaginalis.</title>
        <authorList>
            <person name="Carlton J.M."/>
            <person name="Hirt R.P."/>
            <person name="Silva J.C."/>
            <person name="Delcher A.L."/>
            <person name="Schatz M."/>
            <person name="Zhao Q."/>
            <person name="Wortman J.R."/>
            <person name="Bidwell S.L."/>
            <person name="Alsmark U.C.M."/>
            <person name="Besteiro S."/>
            <person name="Sicheritz-Ponten T."/>
            <person name="Noel C.J."/>
            <person name="Dacks J.B."/>
            <person name="Foster P.G."/>
            <person name="Simillion C."/>
            <person name="Van de Peer Y."/>
            <person name="Miranda-Saavedra D."/>
            <person name="Barton G.J."/>
            <person name="Westrop G.D."/>
            <person name="Mueller S."/>
            <person name="Dessi D."/>
            <person name="Fiori P.L."/>
            <person name="Ren Q."/>
            <person name="Paulsen I."/>
            <person name="Zhang H."/>
            <person name="Bastida-Corcuera F.D."/>
            <person name="Simoes-Barbosa A."/>
            <person name="Brown M.T."/>
            <person name="Hayes R.D."/>
            <person name="Mukherjee M."/>
            <person name="Okumura C.Y."/>
            <person name="Schneider R."/>
            <person name="Smith A.J."/>
            <person name="Vanacova S."/>
            <person name="Villalvazo M."/>
            <person name="Haas B.J."/>
            <person name="Pertea M."/>
            <person name="Feldblyum T.V."/>
            <person name="Utterback T.R."/>
            <person name="Shu C.L."/>
            <person name="Osoegawa K."/>
            <person name="de Jong P.J."/>
            <person name="Hrdy I."/>
            <person name="Horvathova L."/>
            <person name="Zubacova Z."/>
            <person name="Dolezal P."/>
            <person name="Malik S.B."/>
            <person name="Logsdon J.M. Jr."/>
            <person name="Henze K."/>
            <person name="Gupta A."/>
            <person name="Wang C.C."/>
            <person name="Dunne R.L."/>
            <person name="Upcroft J.A."/>
            <person name="Upcroft P."/>
            <person name="White O."/>
            <person name="Salzberg S.L."/>
            <person name="Tang P."/>
            <person name="Chiu C.-H."/>
            <person name="Lee Y.-S."/>
            <person name="Embley T.M."/>
            <person name="Coombs G.H."/>
            <person name="Mottram J.C."/>
            <person name="Tachezy J."/>
            <person name="Fraser-Liggett C.M."/>
            <person name="Johnson P.J."/>
        </authorList>
    </citation>
    <scope>NUCLEOTIDE SEQUENCE [LARGE SCALE GENOMIC DNA]</scope>
    <source>
        <strain evidence="2">G3</strain>
    </source>
</reference>
<dbReference type="PROSITE" id="PS51421">
    <property type="entry name" value="RAS"/>
    <property type="match status" value="1"/>
</dbReference>
<dbReference type="GO" id="GO:0005829">
    <property type="term" value="C:cytosol"/>
    <property type="evidence" value="ECO:0007669"/>
    <property type="project" value="GOC"/>
</dbReference>
<dbReference type="GO" id="GO:0006886">
    <property type="term" value="P:intracellular protein transport"/>
    <property type="evidence" value="ECO:0000318"/>
    <property type="project" value="GO_Central"/>
</dbReference>
<dbReference type="SMART" id="SM00175">
    <property type="entry name" value="RAB"/>
    <property type="match status" value="1"/>
</dbReference>
<dbReference type="NCBIfam" id="TIGR00231">
    <property type="entry name" value="small_GTP"/>
    <property type="match status" value="1"/>
</dbReference>
<proteinExistence type="predicted"/>